<evidence type="ECO:0000256" key="1">
    <source>
        <dbReference type="SAM" id="MobiDB-lite"/>
    </source>
</evidence>
<keyword evidence="3" id="KW-1185">Reference proteome</keyword>
<proteinExistence type="predicted"/>
<dbReference type="RefSeq" id="WP_344552354.1">
    <property type="nucleotide sequence ID" value="NZ_BAAANS010000016.1"/>
</dbReference>
<sequence>MTPPADDTPRRPQGEGPPPTYTPWLVVRAAPGDQGTRPLPAGAVYYASPDIAVAPADTWGRVRAGDPVTVSVTAQNLGHAAAPGVRAQFWWADPSAGLTPQQATFIGTSERTPIAAGLAETLTCTTPWTPVFVNGGHECLVVEIASLSDPLTSTFRPDLDRHVGQRNVTVLSPQGETQRIVLTLANPFGEDARTTLCVRTFQITGFERLPGFGLPLSPADTLLHVDDPVLAEPLAALGAEVTAREPGQDLWIGDAAVDADARCGGYPDAVLDGLRRRRAPGHDFGRPVAEVDLPAAGTATVELTAPLGGTGTAAVLHRLTQVCDDIDIGGYTLLSLPL</sequence>
<dbReference type="EMBL" id="BAAANS010000016">
    <property type="protein sequence ID" value="GAA2097697.1"/>
    <property type="molecule type" value="Genomic_DNA"/>
</dbReference>
<gene>
    <name evidence="2" type="ORF">GCM10009759_28040</name>
</gene>
<reference evidence="2 3" key="1">
    <citation type="journal article" date="2019" name="Int. J. Syst. Evol. Microbiol.">
        <title>The Global Catalogue of Microorganisms (GCM) 10K type strain sequencing project: providing services to taxonomists for standard genome sequencing and annotation.</title>
        <authorList>
            <consortium name="The Broad Institute Genomics Platform"/>
            <consortium name="The Broad Institute Genome Sequencing Center for Infectious Disease"/>
            <person name="Wu L."/>
            <person name="Ma J."/>
        </authorList>
    </citation>
    <scope>NUCLEOTIDE SEQUENCE [LARGE SCALE GENOMIC DNA]</scope>
    <source>
        <strain evidence="2 3">JCM 14559</strain>
    </source>
</reference>
<comment type="caution">
    <text evidence="2">The sequence shown here is derived from an EMBL/GenBank/DDBJ whole genome shotgun (WGS) entry which is preliminary data.</text>
</comment>
<dbReference type="Proteomes" id="UP001500897">
    <property type="component" value="Unassembled WGS sequence"/>
</dbReference>
<feature type="region of interest" description="Disordered" evidence="1">
    <location>
        <begin position="1"/>
        <end position="22"/>
    </location>
</feature>
<organism evidence="2 3">
    <name type="scientific">Kitasatospora saccharophila</name>
    <dbReference type="NCBI Taxonomy" id="407973"/>
    <lineage>
        <taxon>Bacteria</taxon>
        <taxon>Bacillati</taxon>
        <taxon>Actinomycetota</taxon>
        <taxon>Actinomycetes</taxon>
        <taxon>Kitasatosporales</taxon>
        <taxon>Streptomycetaceae</taxon>
        <taxon>Kitasatospora</taxon>
    </lineage>
</organism>
<dbReference type="InterPro" id="IPR013783">
    <property type="entry name" value="Ig-like_fold"/>
</dbReference>
<evidence type="ECO:0000313" key="2">
    <source>
        <dbReference type="EMBL" id="GAA2097697.1"/>
    </source>
</evidence>
<accession>A0ABN2WRL6</accession>
<evidence type="ECO:0000313" key="3">
    <source>
        <dbReference type="Proteomes" id="UP001500897"/>
    </source>
</evidence>
<name>A0ABN2WRL6_9ACTN</name>
<protein>
    <submittedName>
        <fullName evidence="2">Uncharacterized protein</fullName>
    </submittedName>
</protein>
<dbReference type="Gene3D" id="2.60.40.10">
    <property type="entry name" value="Immunoglobulins"/>
    <property type="match status" value="1"/>
</dbReference>